<evidence type="ECO:0000313" key="2">
    <source>
        <dbReference type="Proteomes" id="UP000001011"/>
    </source>
</evidence>
<dbReference type="AlphaFoldDB" id="Q66EY1"/>
<organism evidence="1 2">
    <name type="scientific">Yersinia pseudotuberculosis serotype I (strain IP32953)</name>
    <dbReference type="NCBI Taxonomy" id="273123"/>
    <lineage>
        <taxon>Bacteria</taxon>
        <taxon>Pseudomonadati</taxon>
        <taxon>Pseudomonadota</taxon>
        <taxon>Gammaproteobacteria</taxon>
        <taxon>Enterobacterales</taxon>
        <taxon>Yersiniaceae</taxon>
        <taxon>Yersinia</taxon>
    </lineage>
</organism>
<accession>Q66EY1</accession>
<name>Q66EY1_YERPS</name>
<dbReference type="PATRIC" id="fig|273123.14.peg.2124"/>
<dbReference type="KEGG" id="ypo:BZ17_1999"/>
<dbReference type="EMBL" id="BX936398">
    <property type="protein sequence ID" value="CAH19800.1"/>
    <property type="molecule type" value="Genomic_DNA"/>
</dbReference>
<proteinExistence type="predicted"/>
<reference evidence="1 2" key="1">
    <citation type="journal article" date="2004" name="Proc. Natl. Acad. Sci. U.S.A.">
        <title>Insights into the evolution of Yersinia pestis through whole-genome comparison with Yersinia pseudotuberculosis.</title>
        <authorList>
            <person name="Chain P.S.G."/>
            <person name="Carniel E."/>
            <person name="Larimer F.W."/>
            <person name="Lamerdin J."/>
            <person name="Stoutland P.O."/>
            <person name="Regala W.M."/>
            <person name="Georgescu A.M."/>
            <person name="Vergez L.M."/>
            <person name="Land M.L."/>
            <person name="Motin V.L."/>
            <person name="Brubaker R.R."/>
            <person name="Fowler J."/>
            <person name="Hinnebusch J."/>
            <person name="Marceau M."/>
            <person name="Medigue C."/>
            <person name="Simonet M."/>
            <person name="Chenal-Francisque V."/>
            <person name="Souza B."/>
            <person name="Dacheux D."/>
            <person name="Elliott J.M."/>
            <person name="Derbise A."/>
            <person name="Hauser L.J."/>
            <person name="Garcia E."/>
        </authorList>
    </citation>
    <scope>NUCLEOTIDE SEQUENCE [LARGE SCALE GENOMIC DNA]</scope>
    <source>
        <strain evidence="2">IP32953</strain>
    </source>
</reference>
<dbReference type="KEGG" id="yps:YPTB0560"/>
<evidence type="ECO:0000313" key="1">
    <source>
        <dbReference type="EMBL" id="CAH19800.1"/>
    </source>
</evidence>
<protein>
    <submittedName>
        <fullName evidence="1">Uncharacterized protein</fullName>
    </submittedName>
</protein>
<dbReference type="RefSeq" id="WP_011191672.1">
    <property type="nucleotide sequence ID" value="NC_006155.1"/>
</dbReference>
<sequence>MSEERTVNTIYPIHTCLFTALQFHGRELLSLGMSNKWLWFENHFNMSFPEFIKKYQQSNVAVAFEIEYIQPFDFFDAKTFDVSISKVRLRQKDSVFEFHHEFTANNIIFARVALYWRILMLSGDDALTAHPGPLGKELIQLFLPEEIDPSRTVRAVSKQLCEIEAEGQLITENYSNFTLFRHQCEVADQWSFVELPTLASAGREQLIISLEDDPENLSSTMGIPIKNIVAKLSCPFFLFDEGRVRTRAYLLNNQPVFVHHIFNISRADTLAAVVVESF</sequence>
<gene>
    <name evidence="1" type="ordered locus">YPTB0560</name>
</gene>
<dbReference type="Proteomes" id="UP000001011">
    <property type="component" value="Chromosome"/>
</dbReference>